<keyword evidence="2" id="KW-1185">Reference proteome</keyword>
<dbReference type="GO" id="GO:0006888">
    <property type="term" value="P:endoplasmic reticulum to Golgi vesicle-mediated transport"/>
    <property type="evidence" value="ECO:0007669"/>
    <property type="project" value="TreeGrafter"/>
</dbReference>
<dbReference type="GO" id="GO:0016197">
    <property type="term" value="P:endosomal transport"/>
    <property type="evidence" value="ECO:0007669"/>
    <property type="project" value="TreeGrafter"/>
</dbReference>
<dbReference type="Proteomes" id="UP001497623">
    <property type="component" value="Unassembled WGS sequence"/>
</dbReference>
<reference evidence="1 2" key="1">
    <citation type="submission" date="2024-05" db="EMBL/GenBank/DDBJ databases">
        <authorList>
            <person name="Wallberg A."/>
        </authorList>
    </citation>
    <scope>NUCLEOTIDE SEQUENCE [LARGE SCALE GENOMIC DNA]</scope>
</reference>
<dbReference type="GO" id="GO:0005789">
    <property type="term" value="C:endoplasmic reticulum membrane"/>
    <property type="evidence" value="ECO:0007669"/>
    <property type="project" value="TreeGrafter"/>
</dbReference>
<dbReference type="PANTHER" id="PTHR34009:SF2">
    <property type="entry name" value="PROTEIN STAR"/>
    <property type="match status" value="1"/>
</dbReference>
<dbReference type="GO" id="GO:0005794">
    <property type="term" value="C:Golgi apparatus"/>
    <property type="evidence" value="ECO:0007669"/>
    <property type="project" value="TreeGrafter"/>
</dbReference>
<organism evidence="1 2">
    <name type="scientific">Meganyctiphanes norvegica</name>
    <name type="common">Northern krill</name>
    <name type="synonym">Thysanopoda norvegica</name>
    <dbReference type="NCBI Taxonomy" id="48144"/>
    <lineage>
        <taxon>Eukaryota</taxon>
        <taxon>Metazoa</taxon>
        <taxon>Ecdysozoa</taxon>
        <taxon>Arthropoda</taxon>
        <taxon>Crustacea</taxon>
        <taxon>Multicrustacea</taxon>
        <taxon>Malacostraca</taxon>
        <taxon>Eumalacostraca</taxon>
        <taxon>Eucarida</taxon>
        <taxon>Euphausiacea</taxon>
        <taxon>Euphausiidae</taxon>
        <taxon>Meganyctiphanes</taxon>
    </lineage>
</organism>
<dbReference type="GO" id="GO:0005886">
    <property type="term" value="C:plasma membrane"/>
    <property type="evidence" value="ECO:0007669"/>
    <property type="project" value="TreeGrafter"/>
</dbReference>
<proteinExistence type="predicted"/>
<evidence type="ECO:0000313" key="1">
    <source>
        <dbReference type="EMBL" id="CAL4231887.1"/>
    </source>
</evidence>
<dbReference type="AlphaFoldDB" id="A0AAV2SRJ5"/>
<dbReference type="EMBL" id="CAXKWB010109909">
    <property type="protein sequence ID" value="CAL4231887.1"/>
    <property type="molecule type" value="Genomic_DNA"/>
</dbReference>
<dbReference type="InterPro" id="IPR053202">
    <property type="entry name" value="EGF_Rcpt_Signaling_Reg"/>
</dbReference>
<sequence>MKIIGKLSQGRTLICLFCFFVLFPKSGTMTSFPINLIPKQMNIFFRKPIKLNESWSFPFLRFSSFTLQNMLYFPKLTFEVNLLRYVRNHILFPPSTLPYNLSNPHVKDPSAGQTKRALEILNNMEFGYFVEAGGLTGERLSNSIYMERFLGWTGLIVEPDPINFKELLTKNRKAWLANVCLSLQPYPVKITLSNSLLSFLLPPISSNRKKTNSTSQAAVVCFLPSLPSVCPCMVKNALTDYQSLEI</sequence>
<gene>
    <name evidence="1" type="ORF">MNOR_LOCUS39833</name>
</gene>
<protein>
    <submittedName>
        <fullName evidence="1">Uncharacterized protein</fullName>
    </submittedName>
</protein>
<evidence type="ECO:0000313" key="2">
    <source>
        <dbReference type="Proteomes" id="UP001497623"/>
    </source>
</evidence>
<dbReference type="PANTHER" id="PTHR34009">
    <property type="entry name" value="PROTEIN STAR"/>
    <property type="match status" value="1"/>
</dbReference>
<dbReference type="GO" id="GO:0031902">
    <property type="term" value="C:late endosome membrane"/>
    <property type="evidence" value="ECO:0007669"/>
    <property type="project" value="TreeGrafter"/>
</dbReference>
<feature type="non-terminal residue" evidence="1">
    <location>
        <position position="246"/>
    </location>
</feature>
<accession>A0AAV2SRJ5</accession>
<comment type="caution">
    <text evidence="1">The sequence shown here is derived from an EMBL/GenBank/DDBJ whole genome shotgun (WGS) entry which is preliminary data.</text>
</comment>
<name>A0AAV2SRJ5_MEGNR</name>